<protein>
    <submittedName>
        <fullName evidence="2">Uncharacterized protein</fullName>
    </submittedName>
</protein>
<keyword evidence="1" id="KW-0472">Membrane</keyword>
<proteinExistence type="predicted"/>
<feature type="transmembrane region" description="Helical" evidence="1">
    <location>
        <begin position="56"/>
        <end position="76"/>
    </location>
</feature>
<sequence length="145" mass="15639">MAAATAIKPGSRAHTKTARILLSVDSLAALSVGLITLLITPFLADLYGWTEGFTRFMAAVNIAYGSFSGVQAWLFLRHGRLFRPAVLLLVIANAAWIGHCFAQIWYLYDTASFYGLGQLGLEAIFVGGLAALEALYVLPLTDDQS</sequence>
<accession>A0A833LZI8</accession>
<dbReference type="Proteomes" id="UP000460298">
    <property type="component" value="Unassembled WGS sequence"/>
</dbReference>
<keyword evidence="1" id="KW-1133">Transmembrane helix</keyword>
<keyword evidence="1" id="KW-0812">Transmembrane</keyword>
<gene>
    <name evidence="2" type="ORF">F9K24_04295</name>
</gene>
<evidence type="ECO:0000256" key="1">
    <source>
        <dbReference type="SAM" id="Phobius"/>
    </source>
</evidence>
<feature type="transmembrane region" description="Helical" evidence="1">
    <location>
        <begin position="20"/>
        <end position="44"/>
    </location>
</feature>
<feature type="transmembrane region" description="Helical" evidence="1">
    <location>
        <begin position="85"/>
        <end position="107"/>
    </location>
</feature>
<dbReference type="EMBL" id="WBUI01000003">
    <property type="protein sequence ID" value="KAB2934252.1"/>
    <property type="molecule type" value="Genomic_DNA"/>
</dbReference>
<evidence type="ECO:0000313" key="2">
    <source>
        <dbReference type="EMBL" id="KAB2934252.1"/>
    </source>
</evidence>
<name>A0A833LZI8_9LEPT</name>
<organism evidence="2 3">
    <name type="scientific">Leptonema illini</name>
    <dbReference type="NCBI Taxonomy" id="183"/>
    <lineage>
        <taxon>Bacteria</taxon>
        <taxon>Pseudomonadati</taxon>
        <taxon>Spirochaetota</taxon>
        <taxon>Spirochaetia</taxon>
        <taxon>Leptospirales</taxon>
        <taxon>Leptospiraceae</taxon>
        <taxon>Leptonema</taxon>
    </lineage>
</organism>
<feature type="transmembrane region" description="Helical" evidence="1">
    <location>
        <begin position="119"/>
        <end position="138"/>
    </location>
</feature>
<evidence type="ECO:0000313" key="3">
    <source>
        <dbReference type="Proteomes" id="UP000460298"/>
    </source>
</evidence>
<dbReference type="AlphaFoldDB" id="A0A833LZI8"/>
<comment type="caution">
    <text evidence="2">The sequence shown here is derived from an EMBL/GenBank/DDBJ whole genome shotgun (WGS) entry which is preliminary data.</text>
</comment>
<reference evidence="2 3" key="1">
    <citation type="submission" date="2019-10" db="EMBL/GenBank/DDBJ databases">
        <title>Extracellular Electron Transfer in a Candidatus Methanoperedens spp. Enrichment Culture.</title>
        <authorList>
            <person name="Berger S."/>
            <person name="Rangel Shaw D."/>
            <person name="Berben T."/>
            <person name="In 'T Zandt M."/>
            <person name="Frank J."/>
            <person name="Reimann J."/>
            <person name="Jetten M.S.M."/>
            <person name="Welte C.U."/>
        </authorList>
    </citation>
    <scope>NUCLEOTIDE SEQUENCE [LARGE SCALE GENOMIC DNA]</scope>
    <source>
        <strain evidence="2">SB12</strain>
    </source>
</reference>